<evidence type="ECO:0000256" key="2">
    <source>
        <dbReference type="ARBA" id="ARBA00022723"/>
    </source>
</evidence>
<dbReference type="PROSITE" id="PS51704">
    <property type="entry name" value="GP_PDE"/>
    <property type="match status" value="1"/>
</dbReference>
<evidence type="ECO:0000313" key="6">
    <source>
        <dbReference type="Proteomes" id="UP001652445"/>
    </source>
</evidence>
<dbReference type="InterPro" id="IPR030395">
    <property type="entry name" value="GP_PDE_dom"/>
</dbReference>
<dbReference type="InterPro" id="IPR040442">
    <property type="entry name" value="Pyrv_kinase-like_dom_sf"/>
</dbReference>
<keyword evidence="6" id="KW-1185">Reference proteome</keyword>
<organism evidence="5 6">
    <name type="scientific">Paenibacillus baimaensis</name>
    <dbReference type="NCBI Taxonomy" id="2982185"/>
    <lineage>
        <taxon>Bacteria</taxon>
        <taxon>Bacillati</taxon>
        <taxon>Bacillota</taxon>
        <taxon>Bacilli</taxon>
        <taxon>Bacillales</taxon>
        <taxon>Paenibacillaceae</taxon>
        <taxon>Paenibacillus</taxon>
    </lineage>
</organism>
<dbReference type="Proteomes" id="UP001652445">
    <property type="component" value="Unassembled WGS sequence"/>
</dbReference>
<evidence type="ECO:0000256" key="3">
    <source>
        <dbReference type="ARBA" id="ARBA00023239"/>
    </source>
</evidence>
<dbReference type="InterPro" id="IPR015813">
    <property type="entry name" value="Pyrv/PenolPyrv_kinase-like_dom"/>
</dbReference>
<feature type="domain" description="GP-PDE" evidence="4">
    <location>
        <begin position="1"/>
        <end position="103"/>
    </location>
</feature>
<protein>
    <submittedName>
        <fullName evidence="5">Aldolase/citrate lyase family protein</fullName>
    </submittedName>
</protein>
<keyword evidence="2" id="KW-0479">Metal-binding</keyword>
<dbReference type="InterPro" id="IPR050251">
    <property type="entry name" value="HpcH-HpaI_aldolase"/>
</dbReference>
<accession>A0ABT2UP34</accession>
<dbReference type="PANTHER" id="PTHR30502">
    <property type="entry name" value="2-KETO-3-DEOXY-L-RHAMNONATE ALDOLASE"/>
    <property type="match status" value="1"/>
</dbReference>
<evidence type="ECO:0000259" key="4">
    <source>
        <dbReference type="PROSITE" id="PS51704"/>
    </source>
</evidence>
<gene>
    <name evidence="5" type="ORF">OB236_30225</name>
</gene>
<dbReference type="Gene3D" id="3.20.20.60">
    <property type="entry name" value="Phosphoenolpyruvate-binding domains"/>
    <property type="match status" value="1"/>
</dbReference>
<dbReference type="PANTHER" id="PTHR30502:SF0">
    <property type="entry name" value="PHOSPHOENOLPYRUVATE CARBOXYLASE FAMILY PROTEIN"/>
    <property type="match status" value="1"/>
</dbReference>
<keyword evidence="3 5" id="KW-0456">Lyase</keyword>
<sequence length="270" mass="30084">MDQVQLQNHLRSGQRVYGTLIISTSPRWPVEVRKLGIDFVFIDTEHMSIDRDMLSWMCRTYSALGLAPIVRIPSPDPYEASKAMDAGAAGIVAPYIETVEQVQALRGAVKLRPIKGEKLARIVQGHEEPEEPLAAYLEQYNAGNILIVNIESEPALEALDDILQVPQLDGVLIGPHDLSCSLNVPEQYDHPVFKEAVSKIIRKARAAHVAAGIHYFWGVEQEIAWGQEGLNLFVHASDMTAFIAQMERDLNEIKLKLGDSSQNMDNNIHI</sequence>
<name>A0ABT2UP34_9BACL</name>
<dbReference type="GO" id="GO:0016829">
    <property type="term" value="F:lyase activity"/>
    <property type="evidence" value="ECO:0007669"/>
    <property type="project" value="UniProtKB-KW"/>
</dbReference>
<comment type="caution">
    <text evidence="5">The sequence shown here is derived from an EMBL/GenBank/DDBJ whole genome shotgun (WGS) entry which is preliminary data.</text>
</comment>
<evidence type="ECO:0000313" key="5">
    <source>
        <dbReference type="EMBL" id="MCU6796409.1"/>
    </source>
</evidence>
<reference evidence="5 6" key="1">
    <citation type="submission" date="2022-09" db="EMBL/GenBank/DDBJ databases">
        <authorList>
            <person name="Han X.L."/>
            <person name="Wang Q."/>
            <person name="Lu T."/>
        </authorList>
    </citation>
    <scope>NUCLEOTIDE SEQUENCE [LARGE SCALE GENOMIC DNA]</scope>
    <source>
        <strain evidence="5 6">WQ 127069</strain>
    </source>
</reference>
<dbReference type="SUPFAM" id="SSF51621">
    <property type="entry name" value="Phosphoenolpyruvate/pyruvate domain"/>
    <property type="match status" value="1"/>
</dbReference>
<dbReference type="InterPro" id="IPR005000">
    <property type="entry name" value="Aldolase/citrate-lyase_domain"/>
</dbReference>
<dbReference type="RefSeq" id="WP_262687228.1">
    <property type="nucleotide sequence ID" value="NZ_JAOQIO010000103.1"/>
</dbReference>
<comment type="similarity">
    <text evidence="1">Belongs to the HpcH/HpaI aldolase family.</text>
</comment>
<proteinExistence type="inferred from homology"/>
<evidence type="ECO:0000256" key="1">
    <source>
        <dbReference type="ARBA" id="ARBA00005568"/>
    </source>
</evidence>
<dbReference type="Pfam" id="PF03328">
    <property type="entry name" value="HpcH_HpaI"/>
    <property type="match status" value="1"/>
</dbReference>
<dbReference type="EMBL" id="JAOQIO010000103">
    <property type="protein sequence ID" value="MCU6796409.1"/>
    <property type="molecule type" value="Genomic_DNA"/>
</dbReference>